<dbReference type="AlphaFoldDB" id="A0AAE0M5U1"/>
<evidence type="ECO:0000256" key="1">
    <source>
        <dbReference type="SAM" id="MobiDB-lite"/>
    </source>
</evidence>
<name>A0AAE0M5U1_9PEZI</name>
<sequence>MASWIAVYPLIVMALIGVAIYEHVKSTTLSLPLSPALTILAILLPLIAVANALYFPYLLRRAKSTSAFQRLFPIALQVLQLLLSTVLATLFSTDVLPSAVHECLLETKWRGFWTAHDGDSIRAIQDTFNCCGFRSVKDMAWPFPGGAPGEGPAHADCATKFGRTASCKAPWEQAFQGGAGAELGVVLAVAVLQFASLVFMKSFGAYRETAWYRFLQRAFTQGGGGRGGSGETGEEEGGVTRPLLAGVDGESRGAEANRGVSSRGANGLDDGEHGV</sequence>
<keyword evidence="4" id="KW-1185">Reference proteome</keyword>
<evidence type="ECO:0000313" key="4">
    <source>
        <dbReference type="Proteomes" id="UP001286456"/>
    </source>
</evidence>
<gene>
    <name evidence="3" type="ORF">B0T19DRAFT_242964</name>
</gene>
<feature type="transmembrane region" description="Helical" evidence="2">
    <location>
        <begin position="36"/>
        <end position="59"/>
    </location>
</feature>
<proteinExistence type="predicted"/>
<dbReference type="EMBL" id="JAUEPO010000005">
    <property type="protein sequence ID" value="KAK3320551.1"/>
    <property type="molecule type" value="Genomic_DNA"/>
</dbReference>
<dbReference type="Proteomes" id="UP001286456">
    <property type="component" value="Unassembled WGS sequence"/>
</dbReference>
<organism evidence="3 4">
    <name type="scientific">Cercophora scortea</name>
    <dbReference type="NCBI Taxonomy" id="314031"/>
    <lineage>
        <taxon>Eukaryota</taxon>
        <taxon>Fungi</taxon>
        <taxon>Dikarya</taxon>
        <taxon>Ascomycota</taxon>
        <taxon>Pezizomycotina</taxon>
        <taxon>Sordariomycetes</taxon>
        <taxon>Sordariomycetidae</taxon>
        <taxon>Sordariales</taxon>
        <taxon>Lasiosphaeriaceae</taxon>
        <taxon>Cercophora</taxon>
    </lineage>
</organism>
<feature type="transmembrane region" description="Helical" evidence="2">
    <location>
        <begin position="179"/>
        <end position="199"/>
    </location>
</feature>
<reference evidence="3" key="1">
    <citation type="journal article" date="2023" name="Mol. Phylogenet. Evol.">
        <title>Genome-scale phylogeny and comparative genomics of the fungal order Sordariales.</title>
        <authorList>
            <person name="Hensen N."/>
            <person name="Bonometti L."/>
            <person name="Westerberg I."/>
            <person name="Brannstrom I.O."/>
            <person name="Guillou S."/>
            <person name="Cros-Aarteil S."/>
            <person name="Calhoun S."/>
            <person name="Haridas S."/>
            <person name="Kuo A."/>
            <person name="Mondo S."/>
            <person name="Pangilinan J."/>
            <person name="Riley R."/>
            <person name="LaButti K."/>
            <person name="Andreopoulos B."/>
            <person name="Lipzen A."/>
            <person name="Chen C."/>
            <person name="Yan M."/>
            <person name="Daum C."/>
            <person name="Ng V."/>
            <person name="Clum A."/>
            <person name="Steindorff A."/>
            <person name="Ohm R.A."/>
            <person name="Martin F."/>
            <person name="Silar P."/>
            <person name="Natvig D.O."/>
            <person name="Lalanne C."/>
            <person name="Gautier V."/>
            <person name="Ament-Velasquez S.L."/>
            <person name="Kruys A."/>
            <person name="Hutchinson M.I."/>
            <person name="Powell A.J."/>
            <person name="Barry K."/>
            <person name="Miller A.N."/>
            <person name="Grigoriev I.V."/>
            <person name="Debuchy R."/>
            <person name="Gladieux P."/>
            <person name="Hiltunen Thoren M."/>
            <person name="Johannesson H."/>
        </authorList>
    </citation>
    <scope>NUCLEOTIDE SEQUENCE</scope>
    <source>
        <strain evidence="3">SMH4131-1</strain>
    </source>
</reference>
<evidence type="ECO:0000256" key="2">
    <source>
        <dbReference type="SAM" id="Phobius"/>
    </source>
</evidence>
<keyword evidence="2" id="KW-0472">Membrane</keyword>
<evidence type="ECO:0000313" key="3">
    <source>
        <dbReference type="EMBL" id="KAK3320551.1"/>
    </source>
</evidence>
<feature type="compositionally biased region" description="Gly residues" evidence="1">
    <location>
        <begin position="222"/>
        <end position="231"/>
    </location>
</feature>
<feature type="transmembrane region" description="Helical" evidence="2">
    <location>
        <begin position="7"/>
        <end position="24"/>
    </location>
</feature>
<reference evidence="3" key="2">
    <citation type="submission" date="2023-06" db="EMBL/GenBank/DDBJ databases">
        <authorList>
            <consortium name="Lawrence Berkeley National Laboratory"/>
            <person name="Haridas S."/>
            <person name="Hensen N."/>
            <person name="Bonometti L."/>
            <person name="Westerberg I."/>
            <person name="Brannstrom I.O."/>
            <person name="Guillou S."/>
            <person name="Cros-Aarteil S."/>
            <person name="Calhoun S."/>
            <person name="Kuo A."/>
            <person name="Mondo S."/>
            <person name="Pangilinan J."/>
            <person name="Riley R."/>
            <person name="Labutti K."/>
            <person name="Andreopoulos B."/>
            <person name="Lipzen A."/>
            <person name="Chen C."/>
            <person name="Yanf M."/>
            <person name="Daum C."/>
            <person name="Ng V."/>
            <person name="Clum A."/>
            <person name="Steindorff A."/>
            <person name="Ohm R."/>
            <person name="Martin F."/>
            <person name="Silar P."/>
            <person name="Natvig D."/>
            <person name="Lalanne C."/>
            <person name="Gautier V."/>
            <person name="Ament-Velasquez S.L."/>
            <person name="Kruys A."/>
            <person name="Hutchinson M.I."/>
            <person name="Powell A.J."/>
            <person name="Barry K."/>
            <person name="Miller A.N."/>
            <person name="Grigoriev I.V."/>
            <person name="Debuchy R."/>
            <person name="Gladieux P."/>
            <person name="Thoren M.H."/>
            <person name="Johannesson H."/>
        </authorList>
    </citation>
    <scope>NUCLEOTIDE SEQUENCE</scope>
    <source>
        <strain evidence="3">SMH4131-1</strain>
    </source>
</reference>
<feature type="region of interest" description="Disordered" evidence="1">
    <location>
        <begin position="222"/>
        <end position="275"/>
    </location>
</feature>
<accession>A0AAE0M5U1</accession>
<evidence type="ECO:0008006" key="5">
    <source>
        <dbReference type="Google" id="ProtNLM"/>
    </source>
</evidence>
<keyword evidence="2" id="KW-1133">Transmembrane helix</keyword>
<protein>
    <recommendedName>
        <fullName evidence="5">Tetraspanin</fullName>
    </recommendedName>
</protein>
<keyword evidence="2" id="KW-0812">Transmembrane</keyword>
<feature type="transmembrane region" description="Helical" evidence="2">
    <location>
        <begin position="71"/>
        <end position="91"/>
    </location>
</feature>
<comment type="caution">
    <text evidence="3">The sequence shown here is derived from an EMBL/GenBank/DDBJ whole genome shotgun (WGS) entry which is preliminary data.</text>
</comment>